<dbReference type="Gene3D" id="3.80.10.10">
    <property type="entry name" value="Ribonuclease Inhibitor"/>
    <property type="match status" value="1"/>
</dbReference>
<dbReference type="PANTHER" id="PTHR32093">
    <property type="entry name" value="LEUCINE-RICH REPEAT EXTENSIN-LIKE PROTEIN 3-RELATED"/>
    <property type="match status" value="1"/>
</dbReference>
<accession>A0AAQ3Q2S0</accession>
<evidence type="ECO:0000256" key="3">
    <source>
        <dbReference type="ARBA" id="ARBA00022729"/>
    </source>
</evidence>
<proteinExistence type="predicted"/>
<dbReference type="GO" id="GO:0005576">
    <property type="term" value="C:extracellular region"/>
    <property type="evidence" value="ECO:0007669"/>
    <property type="project" value="UniProtKB-SubCell"/>
</dbReference>
<dbReference type="AlphaFoldDB" id="A0AAQ3Q2S0"/>
<comment type="subcellular location">
    <subcellularLocation>
        <location evidence="1">Secreted</location>
    </subcellularLocation>
</comment>
<organism evidence="6 7">
    <name type="scientific">Canna indica</name>
    <name type="common">Indian-shot</name>
    <dbReference type="NCBI Taxonomy" id="4628"/>
    <lineage>
        <taxon>Eukaryota</taxon>
        <taxon>Viridiplantae</taxon>
        <taxon>Streptophyta</taxon>
        <taxon>Embryophyta</taxon>
        <taxon>Tracheophyta</taxon>
        <taxon>Spermatophyta</taxon>
        <taxon>Magnoliopsida</taxon>
        <taxon>Liliopsida</taxon>
        <taxon>Zingiberales</taxon>
        <taxon>Cannaceae</taxon>
        <taxon>Canna</taxon>
    </lineage>
</organism>
<dbReference type="SUPFAM" id="SSF52058">
    <property type="entry name" value="L domain-like"/>
    <property type="match status" value="1"/>
</dbReference>
<dbReference type="PANTHER" id="PTHR32093:SF115">
    <property type="entry name" value="LEUCINE-RICH REPEAT EXTENSIN-LIKE PROTEIN 2"/>
    <property type="match status" value="1"/>
</dbReference>
<dbReference type="InterPro" id="IPR051582">
    <property type="entry name" value="LRR_extensin-like_regulator"/>
</dbReference>
<name>A0AAQ3Q2S0_9LILI</name>
<feature type="region of interest" description="Disordered" evidence="5">
    <location>
        <begin position="1"/>
        <end position="26"/>
    </location>
</feature>
<evidence type="ECO:0000256" key="2">
    <source>
        <dbReference type="ARBA" id="ARBA00022525"/>
    </source>
</evidence>
<evidence type="ECO:0000256" key="4">
    <source>
        <dbReference type="ARBA" id="ARBA00022737"/>
    </source>
</evidence>
<evidence type="ECO:0000256" key="1">
    <source>
        <dbReference type="ARBA" id="ARBA00004613"/>
    </source>
</evidence>
<keyword evidence="3" id="KW-0732">Signal</keyword>
<evidence type="ECO:0000313" key="7">
    <source>
        <dbReference type="Proteomes" id="UP001327560"/>
    </source>
</evidence>
<evidence type="ECO:0000313" key="6">
    <source>
        <dbReference type="EMBL" id="WOK93772.1"/>
    </source>
</evidence>
<gene>
    <name evidence="6" type="ORF">Cni_G02473</name>
</gene>
<reference evidence="6 7" key="1">
    <citation type="submission" date="2023-10" db="EMBL/GenBank/DDBJ databases">
        <title>Chromosome-scale genome assembly provides insights into flower coloration mechanisms of Canna indica.</title>
        <authorList>
            <person name="Li C."/>
        </authorList>
    </citation>
    <scope>NUCLEOTIDE SEQUENCE [LARGE SCALE GENOMIC DNA]</scope>
    <source>
        <tissue evidence="6">Flower</tissue>
    </source>
</reference>
<dbReference type="EMBL" id="CP136890">
    <property type="protein sequence ID" value="WOK93772.1"/>
    <property type="molecule type" value="Genomic_DNA"/>
</dbReference>
<protein>
    <submittedName>
        <fullName evidence="6">Leucine-rich repeat extensin-like protein 4</fullName>
    </submittedName>
</protein>
<sequence length="187" mass="20651">MENSELKNELKVETSGSKKSDGGHGGFTEEQYSTLLNLLGNKNNFSMVNMVARSQQQTLHREVHRRGAPLSHLHYHYLHFNEFEGPIPSALFEWLLDAIFLNTNRLRGSISTTIGESLVSVLVLANNDLDGCISSSIGGMTGMLNKIILLDDNLTCCNNDLVDVEGVALKRPPEGVDVIVRDKLEEA</sequence>
<keyword evidence="2" id="KW-0964">Secreted</keyword>
<feature type="compositionally biased region" description="Basic and acidic residues" evidence="5">
    <location>
        <begin position="1"/>
        <end position="22"/>
    </location>
</feature>
<evidence type="ECO:0000256" key="5">
    <source>
        <dbReference type="SAM" id="MobiDB-lite"/>
    </source>
</evidence>
<dbReference type="Proteomes" id="UP001327560">
    <property type="component" value="Chromosome 1"/>
</dbReference>
<dbReference type="InterPro" id="IPR032675">
    <property type="entry name" value="LRR_dom_sf"/>
</dbReference>
<keyword evidence="4" id="KW-0677">Repeat</keyword>
<keyword evidence="7" id="KW-1185">Reference proteome</keyword>